<feature type="domain" description="DUF4350" evidence="2">
    <location>
        <begin position="38"/>
        <end position="230"/>
    </location>
</feature>
<name>A0A1I2P1K2_9FLAO</name>
<keyword evidence="1" id="KW-0812">Transmembrane</keyword>
<evidence type="ECO:0000313" key="3">
    <source>
        <dbReference type="EMBL" id="SFG09543.1"/>
    </source>
</evidence>
<accession>A0A1I2P1K2</accession>
<dbReference type="Proteomes" id="UP000199116">
    <property type="component" value="Unassembled WGS sequence"/>
</dbReference>
<proteinExistence type="predicted"/>
<evidence type="ECO:0000259" key="2">
    <source>
        <dbReference type="Pfam" id="PF14258"/>
    </source>
</evidence>
<evidence type="ECO:0000256" key="1">
    <source>
        <dbReference type="SAM" id="Phobius"/>
    </source>
</evidence>
<gene>
    <name evidence="3" type="ORF">SAMN04488033_12634</name>
</gene>
<sequence length="404" mass="46962">MGKTSKLFFAAFLLLVIFLTYLEATEPEPVNWTPSYMSDDKIPLGSFVFYDSWKNTENWKFEEIDVPPFEKLSDSLENGTYFFLNNAVYFDQDELNKLLDWVSNGNHLFISARGISPELLDTLHLENKVFIPKNDLSSKPQLNFENSALKKENDFKFKNEFSSLYFHQKDSAQIEVLGKINIQGDEKNSQPNFIRSDFGKGKIYLHNTPEAFGNYFLLSNKNYEYAENILAYMEMGNQVFLDNYYKAGKTYYSSPLYILLSDTRLKWAYYFLLAGCVLFIIFEGKRKQRSIPVVDPLKNQSYEYAKTVGNLYLEEKEYEELISKKVNLFLEYIRLQYKISTKTIDEEFYTLLAAKSGNSVASGKKLFEKIEKLSNNKSAGKSEFYELSEAINNFKSHSNGKRNK</sequence>
<dbReference type="InterPro" id="IPR025646">
    <property type="entry name" value="DUF4350"/>
</dbReference>
<keyword evidence="1" id="KW-1133">Transmembrane helix</keyword>
<keyword evidence="4" id="KW-1185">Reference proteome</keyword>
<reference evidence="4" key="1">
    <citation type="submission" date="2016-10" db="EMBL/GenBank/DDBJ databases">
        <authorList>
            <person name="Varghese N."/>
            <person name="Submissions S."/>
        </authorList>
    </citation>
    <scope>NUCLEOTIDE SEQUENCE [LARGE SCALE GENOMIC DNA]</scope>
    <source>
        <strain evidence="4">DSM 23515</strain>
    </source>
</reference>
<evidence type="ECO:0000313" key="4">
    <source>
        <dbReference type="Proteomes" id="UP000199116"/>
    </source>
</evidence>
<dbReference type="Pfam" id="PF14258">
    <property type="entry name" value="DUF4350"/>
    <property type="match status" value="1"/>
</dbReference>
<keyword evidence="1" id="KW-0472">Membrane</keyword>
<dbReference type="RefSeq" id="WP_075327201.1">
    <property type="nucleotide sequence ID" value="NZ_FOOH01000026.1"/>
</dbReference>
<organism evidence="3 4">
    <name type="scientific">Salegentibacter agarivorans</name>
    <dbReference type="NCBI Taxonomy" id="345907"/>
    <lineage>
        <taxon>Bacteria</taxon>
        <taxon>Pseudomonadati</taxon>
        <taxon>Bacteroidota</taxon>
        <taxon>Flavobacteriia</taxon>
        <taxon>Flavobacteriales</taxon>
        <taxon>Flavobacteriaceae</taxon>
        <taxon>Salegentibacter</taxon>
    </lineage>
</organism>
<dbReference type="AlphaFoldDB" id="A0A1I2P1K2"/>
<dbReference type="EMBL" id="FOOH01000026">
    <property type="protein sequence ID" value="SFG09543.1"/>
    <property type="molecule type" value="Genomic_DNA"/>
</dbReference>
<protein>
    <recommendedName>
        <fullName evidence="2">DUF4350 domain-containing protein</fullName>
    </recommendedName>
</protein>
<feature type="transmembrane region" description="Helical" evidence="1">
    <location>
        <begin position="267"/>
        <end position="284"/>
    </location>
</feature>